<dbReference type="RefSeq" id="WP_257924592.1">
    <property type="nucleotide sequence ID" value="NZ_JAMXQV010000022.1"/>
</dbReference>
<evidence type="ECO:0000259" key="1">
    <source>
        <dbReference type="Pfam" id="PF01872"/>
    </source>
</evidence>
<dbReference type="Pfam" id="PF01872">
    <property type="entry name" value="RibD_C"/>
    <property type="match status" value="1"/>
</dbReference>
<evidence type="ECO:0000313" key="3">
    <source>
        <dbReference type="Proteomes" id="UP001144096"/>
    </source>
</evidence>
<protein>
    <submittedName>
        <fullName evidence="2">Dihydrofolate reductase family protein</fullName>
    </submittedName>
</protein>
<comment type="caution">
    <text evidence="2">The sequence shown here is derived from an EMBL/GenBank/DDBJ whole genome shotgun (WGS) entry which is preliminary data.</text>
</comment>
<dbReference type="SUPFAM" id="SSF53597">
    <property type="entry name" value="Dihydrofolate reductase-like"/>
    <property type="match status" value="1"/>
</dbReference>
<dbReference type="AlphaFoldDB" id="A0A9X2NKL4"/>
<dbReference type="InterPro" id="IPR002734">
    <property type="entry name" value="RibDG_C"/>
</dbReference>
<name>A0A9X2NKL4_9PSEU</name>
<keyword evidence="3" id="KW-1185">Reference proteome</keyword>
<dbReference type="Gene3D" id="3.40.430.10">
    <property type="entry name" value="Dihydrofolate Reductase, subunit A"/>
    <property type="match status" value="1"/>
</dbReference>
<gene>
    <name evidence="2" type="ORF">M8542_34900</name>
</gene>
<dbReference type="Proteomes" id="UP001144096">
    <property type="component" value="Unassembled WGS sequence"/>
</dbReference>
<organism evidence="2 3">
    <name type="scientific">Amycolatopsis iheyensis</name>
    <dbReference type="NCBI Taxonomy" id="2945988"/>
    <lineage>
        <taxon>Bacteria</taxon>
        <taxon>Bacillati</taxon>
        <taxon>Actinomycetota</taxon>
        <taxon>Actinomycetes</taxon>
        <taxon>Pseudonocardiales</taxon>
        <taxon>Pseudonocardiaceae</taxon>
        <taxon>Amycolatopsis</taxon>
    </lineage>
</organism>
<dbReference type="EMBL" id="JAMXQV010000022">
    <property type="protein sequence ID" value="MCR6488027.1"/>
    <property type="molecule type" value="Genomic_DNA"/>
</dbReference>
<dbReference type="InterPro" id="IPR024072">
    <property type="entry name" value="DHFR-like_dom_sf"/>
</dbReference>
<proteinExistence type="predicted"/>
<sequence length="185" mass="20236">MHDVTVIEFTTLDGIVDDPDGSAGTATGGWAFRYGPEAVAGDKFELGSRLDDGVLLLGRRTWQQFSKLWPGRSDEFSARMNAAPKRVVSRTLTDVGAWANSAVLTGELTDEVRRLREERDVVVIGSASVAHTLLEQRLVDEVRLLVFPVVLGSGRRWYAGPVDLELVSATQRGPAALLRYRAARA</sequence>
<dbReference type="GO" id="GO:0008703">
    <property type="term" value="F:5-amino-6-(5-phosphoribosylamino)uracil reductase activity"/>
    <property type="evidence" value="ECO:0007669"/>
    <property type="project" value="InterPro"/>
</dbReference>
<accession>A0A9X2NKL4</accession>
<reference evidence="2" key="1">
    <citation type="submission" date="2022-06" db="EMBL/GenBank/DDBJ databases">
        <title>Amycolatopsis iheyaensis sp. nov., a new species of the genus Amycolatopsis isolated from soil in Iheya island, Japan.</title>
        <authorList>
            <person name="Ngamcharungchit C."/>
            <person name="Kanto H."/>
            <person name="Take A."/>
            <person name="Intra B."/>
            <person name="Matsumoto A."/>
            <person name="Panbangred W."/>
            <person name="Inahashi Y."/>
        </authorList>
    </citation>
    <scope>NUCLEOTIDE SEQUENCE</scope>
    <source>
        <strain evidence="2">OK19-0408</strain>
    </source>
</reference>
<dbReference type="GO" id="GO:0009231">
    <property type="term" value="P:riboflavin biosynthetic process"/>
    <property type="evidence" value="ECO:0007669"/>
    <property type="project" value="InterPro"/>
</dbReference>
<feature type="domain" description="Bacterial bifunctional deaminase-reductase C-terminal" evidence="1">
    <location>
        <begin position="4"/>
        <end position="174"/>
    </location>
</feature>
<evidence type="ECO:0000313" key="2">
    <source>
        <dbReference type="EMBL" id="MCR6488027.1"/>
    </source>
</evidence>